<protein>
    <submittedName>
        <fullName evidence="1">Uncharacterized protein</fullName>
    </submittedName>
</protein>
<comment type="caution">
    <text evidence="1">The sequence shown here is derived from an EMBL/GenBank/DDBJ whole genome shotgun (WGS) entry which is preliminary data.</text>
</comment>
<keyword evidence="2" id="KW-1185">Reference proteome</keyword>
<dbReference type="AlphaFoldDB" id="A0AAD6EMT1"/>
<gene>
    <name evidence="1" type="ORF">LUZ61_019378</name>
</gene>
<dbReference type="PANTHER" id="PTHR31343:SF61">
    <property type="entry name" value="EXPRESSED PROTEIN"/>
    <property type="match status" value="1"/>
</dbReference>
<sequence length="283" mass="32394">MAAKRSNLQSFLDSITPSVESYFLFKSPSNHGSSIWHRWGEENFVEYFTLYDLWESLYEWSVSSSHSGMYWNGNEYYNRELLSQSCSPLSIDSMFSKMDLGDAKKNLGNKYFEYFEMSSPYTRMPLVDKVRELAQTFPSLESLNSVELSPASWMSIFWQPIYAIPAQLDKENCGACFLTYHCLSSSFQDDIHETLKVKPKLSNSTSKEVMTSQNKVKQNDKIMTISLPPFGLASLKANEALWNNQETGDNALAESLYSAAGSWLQQVQAHHHDYNFFISQGKN</sequence>
<dbReference type="Pfam" id="PF05623">
    <property type="entry name" value="DUF789"/>
    <property type="match status" value="2"/>
</dbReference>
<dbReference type="InterPro" id="IPR008507">
    <property type="entry name" value="DUF789"/>
</dbReference>
<proteinExistence type="predicted"/>
<dbReference type="EMBL" id="JAMRDG010000002">
    <property type="protein sequence ID" value="KAJ3690214.1"/>
    <property type="molecule type" value="Genomic_DNA"/>
</dbReference>
<evidence type="ECO:0000313" key="1">
    <source>
        <dbReference type="EMBL" id="KAJ3690214.1"/>
    </source>
</evidence>
<organism evidence="1 2">
    <name type="scientific">Rhynchospora tenuis</name>
    <dbReference type="NCBI Taxonomy" id="198213"/>
    <lineage>
        <taxon>Eukaryota</taxon>
        <taxon>Viridiplantae</taxon>
        <taxon>Streptophyta</taxon>
        <taxon>Embryophyta</taxon>
        <taxon>Tracheophyta</taxon>
        <taxon>Spermatophyta</taxon>
        <taxon>Magnoliopsida</taxon>
        <taxon>Liliopsida</taxon>
        <taxon>Poales</taxon>
        <taxon>Cyperaceae</taxon>
        <taxon>Cyperoideae</taxon>
        <taxon>Rhynchosporeae</taxon>
        <taxon>Rhynchospora</taxon>
    </lineage>
</organism>
<name>A0AAD6EMT1_9POAL</name>
<evidence type="ECO:0000313" key="2">
    <source>
        <dbReference type="Proteomes" id="UP001210211"/>
    </source>
</evidence>
<dbReference type="Proteomes" id="UP001210211">
    <property type="component" value="Unassembled WGS sequence"/>
</dbReference>
<accession>A0AAD6EMT1</accession>
<reference evidence="1 2" key="1">
    <citation type="journal article" date="2022" name="Cell">
        <title>Repeat-based holocentromeres influence genome architecture and karyotype evolution.</title>
        <authorList>
            <person name="Hofstatter P.G."/>
            <person name="Thangavel G."/>
            <person name="Lux T."/>
            <person name="Neumann P."/>
            <person name="Vondrak T."/>
            <person name="Novak P."/>
            <person name="Zhang M."/>
            <person name="Costa L."/>
            <person name="Castellani M."/>
            <person name="Scott A."/>
            <person name="Toegelov H."/>
            <person name="Fuchs J."/>
            <person name="Mata-Sucre Y."/>
            <person name="Dias Y."/>
            <person name="Vanzela A.L.L."/>
            <person name="Huettel B."/>
            <person name="Almeida C.C.S."/>
            <person name="Simkova H."/>
            <person name="Souza G."/>
            <person name="Pedrosa-Harand A."/>
            <person name="Macas J."/>
            <person name="Mayer K.F.X."/>
            <person name="Houben A."/>
            <person name="Marques A."/>
        </authorList>
    </citation>
    <scope>NUCLEOTIDE SEQUENCE [LARGE SCALE GENOMIC DNA]</scope>
    <source>
        <strain evidence="1">RhyTen1mFocal</strain>
    </source>
</reference>
<dbReference type="PANTHER" id="PTHR31343">
    <property type="entry name" value="T15D22.8"/>
    <property type="match status" value="1"/>
</dbReference>